<dbReference type="RefSeq" id="WP_413274410.1">
    <property type="nucleotide sequence ID" value="NZ_JBHFNQ010000224.1"/>
</dbReference>
<feature type="domain" description="Swt1-like HEPN" evidence="2">
    <location>
        <begin position="34"/>
        <end position="144"/>
    </location>
</feature>
<protein>
    <submittedName>
        <fullName evidence="4">Swt1 family HEPN domain-containing protein</fullName>
    </submittedName>
</protein>
<dbReference type="Gene3D" id="3.40.50.300">
    <property type="entry name" value="P-loop containing nucleotide triphosphate hydrolases"/>
    <property type="match status" value="1"/>
</dbReference>
<evidence type="ECO:0000259" key="3">
    <source>
        <dbReference type="Pfam" id="PF24883"/>
    </source>
</evidence>
<reference evidence="4 5" key="1">
    <citation type="submission" date="2024-09" db="EMBL/GenBank/DDBJ databases">
        <title>Floridaenema gen nov. (Aerosakkonemataceae, Aerosakkonematales ord. nov., Cyanobacteria) from benthic tropical and subtropical fresh waters, with the description of four new species.</title>
        <authorList>
            <person name="Moretto J.A."/>
            <person name="Berthold D.E."/>
            <person name="Lefler F.W."/>
            <person name="Huang I.-S."/>
            <person name="Laughinghouse H. IV."/>
        </authorList>
    </citation>
    <scope>NUCLEOTIDE SEQUENCE [LARGE SCALE GENOMIC DNA]</scope>
    <source>
        <strain evidence="4 5">BLCC-F46</strain>
    </source>
</reference>
<sequence>MKIIDVIVQFRGFRGMSQGDRKSNKELVDKALEDILVPGIKPFIQRQMKKTYGKNWVQNARLGLQDYHFEGDDLKWKDPQVVLKLIIDKWNDAFRDAPQFGYSQRSLVSELLEVRNNVKHNDLPKFDNDYTYRALDSMARLLTATDAKKAAEEIEQRKEEFRRQNWGDNQVEQKPEQVINNQPVVAESPKVNHQFQALIDEKTDGFVGREFVFKAIEDFLASQPNGYFIIEADPGMGKTAILAEYVRRTGCIVHFNIRSQAINRTDQFLESVCSQIISRYNLGYQSFTAEMTRDGKFFAKLLEEISAKLKTGERLVIAIDALDEVNQTDYSGGNILYLPVTLPKGVYFVLTQRAIALPLTVNTPPHRFKLMQYQAESLQDIQTYIRREIEKSPQLKAWIDGQKLTGEDFVTLLAKKSENNFMYLKYVLQEIERGFYRDLSIDNLPQGLQAYYEDHWRRMGMLSEPLPMHKVAIVYFLAELREPVSRRMLAELSGEKAVTVQQVINEWKQFLREVQVNDETRYSVYHQSFCDFLARKDIVEAYGDDFDSQN</sequence>
<evidence type="ECO:0000259" key="2">
    <source>
        <dbReference type="Pfam" id="PF18731"/>
    </source>
</evidence>
<keyword evidence="5" id="KW-1185">Reference proteome</keyword>
<dbReference type="PANTHER" id="PTHR19871">
    <property type="entry name" value="BETA TRANSDUCIN-RELATED PROTEIN"/>
    <property type="match status" value="1"/>
</dbReference>
<dbReference type="SUPFAM" id="SSF52540">
    <property type="entry name" value="P-loop containing nucleoside triphosphate hydrolases"/>
    <property type="match status" value="1"/>
</dbReference>
<organism evidence="4 5">
    <name type="scientific">Floridaenema aerugineum BLCC-F46</name>
    <dbReference type="NCBI Taxonomy" id="3153654"/>
    <lineage>
        <taxon>Bacteria</taxon>
        <taxon>Bacillati</taxon>
        <taxon>Cyanobacteriota</taxon>
        <taxon>Cyanophyceae</taxon>
        <taxon>Oscillatoriophycideae</taxon>
        <taxon>Aerosakkonematales</taxon>
        <taxon>Aerosakkonemataceae</taxon>
        <taxon>Floridanema</taxon>
        <taxon>Floridanema aerugineum</taxon>
    </lineage>
</organism>
<evidence type="ECO:0000313" key="5">
    <source>
        <dbReference type="Proteomes" id="UP001576774"/>
    </source>
</evidence>
<proteinExistence type="predicted"/>
<gene>
    <name evidence="4" type="ORF">ACE1CC_31635</name>
</gene>
<dbReference type="InterPro" id="IPR041650">
    <property type="entry name" value="HEPN_Swt1"/>
</dbReference>
<evidence type="ECO:0000256" key="1">
    <source>
        <dbReference type="ARBA" id="ARBA00022737"/>
    </source>
</evidence>
<name>A0ABV4XH22_9CYAN</name>
<dbReference type="Proteomes" id="UP001576774">
    <property type="component" value="Unassembled WGS sequence"/>
</dbReference>
<accession>A0ABV4XH22</accession>
<feature type="domain" description="Nephrocystin 3-like N-terminal" evidence="3">
    <location>
        <begin position="219"/>
        <end position="328"/>
    </location>
</feature>
<comment type="caution">
    <text evidence="4">The sequence shown here is derived from an EMBL/GenBank/DDBJ whole genome shotgun (WGS) entry which is preliminary data.</text>
</comment>
<dbReference type="Pfam" id="PF24883">
    <property type="entry name" value="NPHP3_N"/>
    <property type="match status" value="1"/>
</dbReference>
<dbReference type="InterPro" id="IPR052752">
    <property type="entry name" value="NACHT-WD_repeat"/>
</dbReference>
<dbReference type="EMBL" id="JBHFNQ010000224">
    <property type="protein sequence ID" value="MFB2881428.1"/>
    <property type="molecule type" value="Genomic_DNA"/>
</dbReference>
<dbReference type="Pfam" id="PF18731">
    <property type="entry name" value="HEPN_Swt1"/>
    <property type="match status" value="1"/>
</dbReference>
<keyword evidence="1" id="KW-0677">Repeat</keyword>
<dbReference type="InterPro" id="IPR027417">
    <property type="entry name" value="P-loop_NTPase"/>
</dbReference>
<evidence type="ECO:0000313" key="4">
    <source>
        <dbReference type="EMBL" id="MFB2881428.1"/>
    </source>
</evidence>
<dbReference type="InterPro" id="IPR056884">
    <property type="entry name" value="NPHP3-like_N"/>
</dbReference>
<dbReference type="PANTHER" id="PTHR19871:SF41">
    <property type="entry name" value="NACHT DOMAIN- AND WD REPEAT-CONTAINING PROTEIN 1-LIKE"/>
    <property type="match status" value="1"/>
</dbReference>